<feature type="signal peptide" evidence="16">
    <location>
        <begin position="1"/>
        <end position="23"/>
    </location>
</feature>
<keyword evidence="11 19" id="KW-0675">Receptor</keyword>
<name>A0ABW4KS27_9BURK</name>
<keyword evidence="5" id="KW-0410">Iron transport</keyword>
<keyword evidence="12 13" id="KW-0998">Cell outer membrane</keyword>
<dbReference type="CDD" id="cd01347">
    <property type="entry name" value="ligand_gated_channel"/>
    <property type="match status" value="1"/>
</dbReference>
<dbReference type="Gene3D" id="2.40.170.20">
    <property type="entry name" value="TonB-dependent receptor, beta-barrel domain"/>
    <property type="match status" value="1"/>
</dbReference>
<comment type="similarity">
    <text evidence="2 13 14">Belongs to the TonB-dependent receptor family.</text>
</comment>
<dbReference type="Gene3D" id="2.170.130.10">
    <property type="entry name" value="TonB-dependent receptor, plug domain"/>
    <property type="match status" value="1"/>
</dbReference>
<dbReference type="Proteomes" id="UP001597304">
    <property type="component" value="Unassembled WGS sequence"/>
</dbReference>
<organism evidence="19 20">
    <name type="scientific">Ottowia flava</name>
    <dbReference type="NCBI Taxonomy" id="2675430"/>
    <lineage>
        <taxon>Bacteria</taxon>
        <taxon>Pseudomonadati</taxon>
        <taxon>Pseudomonadota</taxon>
        <taxon>Betaproteobacteria</taxon>
        <taxon>Burkholderiales</taxon>
        <taxon>Comamonadaceae</taxon>
        <taxon>Ottowia</taxon>
    </lineage>
</organism>
<dbReference type="InterPro" id="IPR039426">
    <property type="entry name" value="TonB-dep_rcpt-like"/>
</dbReference>
<feature type="domain" description="TonB-dependent receptor plug" evidence="18">
    <location>
        <begin position="47"/>
        <end position="161"/>
    </location>
</feature>
<comment type="subcellular location">
    <subcellularLocation>
        <location evidence="1 13">Cell outer membrane</location>
        <topology evidence="1 13">Multi-pass membrane protein</topology>
    </subcellularLocation>
</comment>
<keyword evidence="3 13" id="KW-0813">Transport</keyword>
<evidence type="ECO:0000256" key="13">
    <source>
        <dbReference type="PROSITE-ProRule" id="PRU01360"/>
    </source>
</evidence>
<dbReference type="PANTHER" id="PTHR32552:SF81">
    <property type="entry name" value="TONB-DEPENDENT OUTER MEMBRANE RECEPTOR"/>
    <property type="match status" value="1"/>
</dbReference>
<feature type="region of interest" description="Disordered" evidence="15">
    <location>
        <begin position="257"/>
        <end position="286"/>
    </location>
</feature>
<evidence type="ECO:0000256" key="2">
    <source>
        <dbReference type="ARBA" id="ARBA00009810"/>
    </source>
</evidence>
<dbReference type="PANTHER" id="PTHR32552">
    <property type="entry name" value="FERRICHROME IRON RECEPTOR-RELATED"/>
    <property type="match status" value="1"/>
</dbReference>
<dbReference type="InterPro" id="IPR012910">
    <property type="entry name" value="Plug_dom"/>
</dbReference>
<evidence type="ECO:0000256" key="8">
    <source>
        <dbReference type="ARBA" id="ARBA00023065"/>
    </source>
</evidence>
<evidence type="ECO:0000256" key="4">
    <source>
        <dbReference type="ARBA" id="ARBA00022452"/>
    </source>
</evidence>
<evidence type="ECO:0000259" key="17">
    <source>
        <dbReference type="Pfam" id="PF00593"/>
    </source>
</evidence>
<keyword evidence="7" id="KW-0408">Iron</keyword>
<evidence type="ECO:0000313" key="20">
    <source>
        <dbReference type="Proteomes" id="UP001597304"/>
    </source>
</evidence>
<evidence type="ECO:0000256" key="10">
    <source>
        <dbReference type="ARBA" id="ARBA00023136"/>
    </source>
</evidence>
<evidence type="ECO:0000256" key="3">
    <source>
        <dbReference type="ARBA" id="ARBA00022448"/>
    </source>
</evidence>
<keyword evidence="20" id="KW-1185">Reference proteome</keyword>
<gene>
    <name evidence="19" type="ORF">ACFSF0_08205</name>
</gene>
<evidence type="ECO:0000256" key="15">
    <source>
        <dbReference type="SAM" id="MobiDB-lite"/>
    </source>
</evidence>
<evidence type="ECO:0000256" key="5">
    <source>
        <dbReference type="ARBA" id="ARBA00022496"/>
    </source>
</evidence>
<sequence length="683" mass="74727">MSVPLRTAAPYSLFFLALTSAHAQSVSDTVPTLDEVVVTGEKVERKLRHTAAAVTVKSATELENEVHRASVTESLADVPNVVFPDTVSAPVIRGQDTQGPNFGASAFLGGTLPRASINVDGHYLGHNEMVFGSYSFWDLDSIEVFRGPQTTSQGANSIAGAMIVKTKDPTFHREGAAQLEAGSLNMRRASAMFSTPLIEDELALRLAADRFSRDTFIDYVSPRFVKGASDQDFMSMNLRGKLLWQPKSLPGLKAKLTFSHSKSNRPTSETASPPYEDNNNATASMPSFDQKANTVVGDVTYQINGGVQFINRMEFTKLDVHRVSEPAANGNADIYQKNFSNDARFVFRNGDSPWSGVAGMFVSRVAGDDTLNNRGISSFDDVKKSQGVYGELTRRLGERWHLTGGLRYQRDEVQRSGTTPYARTALDYGQTFHSWLPKLSLAYDVNREWTVGGLVSKGYNPGGTGLSFANAAYMPFKPETVMNYELFTRGTLMDGRMSLEANVFYADIKNSQRLQPDYLNGLLYGMVVVNADKARAMGAEISTSWRATRALRLRGSLGLLDTEIKSGVHAGNQFAKSPKHTLSVGVDWLAGPGLKVSADLRHVGSTKSDDANAPAYRVGSYTLVNARLSYAPASWRTVELFAFVNNLFDARRPTWKYDDRSVGGIVASMVAPRHFGVGVRASF</sequence>
<evidence type="ECO:0000256" key="6">
    <source>
        <dbReference type="ARBA" id="ARBA00022692"/>
    </source>
</evidence>
<comment type="caution">
    <text evidence="19">The sequence shown here is derived from an EMBL/GenBank/DDBJ whole genome shotgun (WGS) entry which is preliminary data.</text>
</comment>
<dbReference type="EMBL" id="JBHUEJ010000016">
    <property type="protein sequence ID" value="MFD1710584.1"/>
    <property type="molecule type" value="Genomic_DNA"/>
</dbReference>
<keyword evidence="4 13" id="KW-1134">Transmembrane beta strand</keyword>
<dbReference type="Pfam" id="PF07715">
    <property type="entry name" value="Plug"/>
    <property type="match status" value="1"/>
</dbReference>
<dbReference type="PROSITE" id="PS52016">
    <property type="entry name" value="TONB_DEPENDENT_REC_3"/>
    <property type="match status" value="1"/>
</dbReference>
<evidence type="ECO:0000256" key="9">
    <source>
        <dbReference type="ARBA" id="ARBA00023077"/>
    </source>
</evidence>
<evidence type="ECO:0000256" key="14">
    <source>
        <dbReference type="RuleBase" id="RU003357"/>
    </source>
</evidence>
<dbReference type="InterPro" id="IPR036942">
    <property type="entry name" value="Beta-barrel_TonB_sf"/>
</dbReference>
<feature type="compositionally biased region" description="Polar residues" evidence="15">
    <location>
        <begin position="258"/>
        <end position="286"/>
    </location>
</feature>
<keyword evidence="8" id="KW-0406">Ion transport</keyword>
<dbReference type="Pfam" id="PF00593">
    <property type="entry name" value="TonB_dep_Rec_b-barrel"/>
    <property type="match status" value="1"/>
</dbReference>
<feature type="chain" id="PRO_5045419035" evidence="16">
    <location>
        <begin position="24"/>
        <end position="683"/>
    </location>
</feature>
<dbReference type="InterPro" id="IPR000531">
    <property type="entry name" value="Beta-barrel_TonB"/>
</dbReference>
<protein>
    <submittedName>
        <fullName evidence="19">TonB-dependent receptor</fullName>
    </submittedName>
</protein>
<dbReference type="InterPro" id="IPR037066">
    <property type="entry name" value="Plug_dom_sf"/>
</dbReference>
<evidence type="ECO:0000256" key="16">
    <source>
        <dbReference type="SAM" id="SignalP"/>
    </source>
</evidence>
<keyword evidence="6 13" id="KW-0812">Transmembrane</keyword>
<keyword evidence="16" id="KW-0732">Signal</keyword>
<evidence type="ECO:0000256" key="11">
    <source>
        <dbReference type="ARBA" id="ARBA00023170"/>
    </source>
</evidence>
<evidence type="ECO:0000259" key="18">
    <source>
        <dbReference type="Pfam" id="PF07715"/>
    </source>
</evidence>
<accession>A0ABW4KS27</accession>
<keyword evidence="10 13" id="KW-0472">Membrane</keyword>
<evidence type="ECO:0000256" key="7">
    <source>
        <dbReference type="ARBA" id="ARBA00023004"/>
    </source>
</evidence>
<dbReference type="SUPFAM" id="SSF56935">
    <property type="entry name" value="Porins"/>
    <property type="match status" value="1"/>
</dbReference>
<evidence type="ECO:0000256" key="12">
    <source>
        <dbReference type="ARBA" id="ARBA00023237"/>
    </source>
</evidence>
<evidence type="ECO:0000313" key="19">
    <source>
        <dbReference type="EMBL" id="MFD1710584.1"/>
    </source>
</evidence>
<dbReference type="RefSeq" id="WP_147912694.1">
    <property type="nucleotide sequence ID" value="NZ_JBHUEJ010000016.1"/>
</dbReference>
<evidence type="ECO:0000256" key="1">
    <source>
        <dbReference type="ARBA" id="ARBA00004571"/>
    </source>
</evidence>
<keyword evidence="9 14" id="KW-0798">TonB box</keyword>
<reference evidence="20" key="1">
    <citation type="journal article" date="2019" name="Int. J. Syst. Evol. Microbiol.">
        <title>The Global Catalogue of Microorganisms (GCM) 10K type strain sequencing project: providing services to taxonomists for standard genome sequencing and annotation.</title>
        <authorList>
            <consortium name="The Broad Institute Genomics Platform"/>
            <consortium name="The Broad Institute Genome Sequencing Center for Infectious Disease"/>
            <person name="Wu L."/>
            <person name="Ma J."/>
        </authorList>
    </citation>
    <scope>NUCLEOTIDE SEQUENCE [LARGE SCALE GENOMIC DNA]</scope>
    <source>
        <strain evidence="20">LMG 29247</strain>
    </source>
</reference>
<feature type="domain" description="TonB-dependent receptor-like beta-barrel" evidence="17">
    <location>
        <begin position="258"/>
        <end position="647"/>
    </location>
</feature>
<proteinExistence type="inferred from homology"/>